<dbReference type="InterPro" id="IPR011623">
    <property type="entry name" value="7TMR_DISM_rcpt_extracell_dom1"/>
</dbReference>
<organism evidence="13">
    <name type="scientific">Leptospira ellisii</name>
    <dbReference type="NCBI Taxonomy" id="2023197"/>
    <lineage>
        <taxon>Bacteria</taxon>
        <taxon>Pseudomonadati</taxon>
        <taxon>Spirochaetota</taxon>
        <taxon>Spirochaetia</taxon>
        <taxon>Leptospirales</taxon>
        <taxon>Leptospiraceae</taxon>
        <taxon>Leptospira</taxon>
    </lineage>
</organism>
<evidence type="ECO:0000256" key="5">
    <source>
        <dbReference type="ARBA" id="ARBA00022741"/>
    </source>
</evidence>
<dbReference type="GO" id="GO:0000155">
    <property type="term" value="F:phosphorelay sensor kinase activity"/>
    <property type="evidence" value="ECO:0007669"/>
    <property type="project" value="InterPro"/>
</dbReference>
<keyword evidence="3" id="KW-0597">Phosphoprotein</keyword>
<evidence type="ECO:0000313" key="13">
    <source>
        <dbReference type="EMBL" id="PJZ93089.1"/>
    </source>
</evidence>
<name>A0A2N0B9A2_9LEPT</name>
<evidence type="ECO:0000256" key="7">
    <source>
        <dbReference type="ARBA" id="ARBA00022840"/>
    </source>
</evidence>
<keyword evidence="5" id="KW-0547">Nucleotide-binding</keyword>
<dbReference type="InterPro" id="IPR036890">
    <property type="entry name" value="HATPase_C_sf"/>
</dbReference>
<dbReference type="RefSeq" id="WP_100765035.1">
    <property type="nucleotide sequence ID" value="NZ_NPEF02000002.1"/>
</dbReference>
<evidence type="ECO:0000259" key="11">
    <source>
        <dbReference type="Pfam" id="PF07730"/>
    </source>
</evidence>
<protein>
    <recommendedName>
        <fullName evidence="2">histidine kinase</fullName>
        <ecNumber evidence="2">2.7.13.3</ecNumber>
    </recommendedName>
</protein>
<comment type="caution">
    <text evidence="13">The sequence shown here is derived from an EMBL/GenBank/DDBJ whole genome shotgun (WGS) entry which is preliminary data.</text>
</comment>
<feature type="transmembrane region" description="Helical" evidence="9">
    <location>
        <begin position="377"/>
        <end position="396"/>
    </location>
</feature>
<keyword evidence="6 13" id="KW-0418">Kinase</keyword>
<keyword evidence="9" id="KW-1133">Transmembrane helix</keyword>
<keyword evidence="8" id="KW-0902">Two-component regulatory system</keyword>
<dbReference type="GO" id="GO:0016020">
    <property type="term" value="C:membrane"/>
    <property type="evidence" value="ECO:0007669"/>
    <property type="project" value="InterPro"/>
</dbReference>
<evidence type="ECO:0000256" key="2">
    <source>
        <dbReference type="ARBA" id="ARBA00012438"/>
    </source>
</evidence>
<keyword evidence="9" id="KW-0472">Membrane</keyword>
<dbReference type="OrthoDB" id="199946at2"/>
<evidence type="ECO:0000256" key="1">
    <source>
        <dbReference type="ARBA" id="ARBA00000085"/>
    </source>
</evidence>
<dbReference type="PANTHER" id="PTHR24421:SF10">
    <property type="entry name" value="NITRATE_NITRITE SENSOR PROTEIN NARQ"/>
    <property type="match status" value="1"/>
</dbReference>
<feature type="transmembrane region" description="Helical" evidence="9">
    <location>
        <begin position="316"/>
        <end position="338"/>
    </location>
</feature>
<accession>A0A2N0B9A2</accession>
<evidence type="ECO:0000313" key="14">
    <source>
        <dbReference type="Proteomes" id="UP000232122"/>
    </source>
</evidence>
<evidence type="ECO:0000256" key="9">
    <source>
        <dbReference type="SAM" id="Phobius"/>
    </source>
</evidence>
<dbReference type="EMBL" id="NPEF01000083">
    <property type="protein sequence ID" value="PJZ93089.1"/>
    <property type="molecule type" value="Genomic_DNA"/>
</dbReference>
<evidence type="ECO:0000256" key="3">
    <source>
        <dbReference type="ARBA" id="ARBA00022553"/>
    </source>
</evidence>
<dbReference type="AlphaFoldDB" id="A0A2N0B9A2"/>
<evidence type="ECO:0000256" key="4">
    <source>
        <dbReference type="ARBA" id="ARBA00022679"/>
    </source>
</evidence>
<feature type="transmembrane region" description="Helical" evidence="9">
    <location>
        <begin position="229"/>
        <end position="250"/>
    </location>
</feature>
<dbReference type="InterPro" id="IPR011712">
    <property type="entry name" value="Sig_transdc_His_kin_sub3_dim/P"/>
</dbReference>
<keyword evidence="4" id="KW-0808">Transferase</keyword>
<dbReference type="Pfam" id="PF07730">
    <property type="entry name" value="HisKA_3"/>
    <property type="match status" value="1"/>
</dbReference>
<dbReference type="SUPFAM" id="SSF55874">
    <property type="entry name" value="ATPase domain of HSP90 chaperone/DNA topoisomerase II/histidine kinase"/>
    <property type="match status" value="1"/>
</dbReference>
<reference evidence="12 14" key="2">
    <citation type="journal article" date="2018" name="Microb. Genom.">
        <title>Deciphering the unexplored Leptospira diversity from soils uncovers genomic evolution to virulence.</title>
        <authorList>
            <person name="Thibeaux R."/>
            <person name="Iraola G."/>
            <person name="Ferres I."/>
            <person name="Bierque E."/>
            <person name="Girault D."/>
            <person name="Soupe-Gilbert M.E."/>
            <person name="Picardeau M."/>
            <person name="Goarant C."/>
        </authorList>
    </citation>
    <scope>NUCLEOTIDE SEQUENCE [LARGE SCALE GENOMIC DNA]</scope>
    <source>
        <strain evidence="12 14">ATI7-C-A5</strain>
    </source>
</reference>
<feature type="transmembrane region" description="Helical" evidence="9">
    <location>
        <begin position="350"/>
        <end position="371"/>
    </location>
</feature>
<feature type="transmembrane region" description="Helical" evidence="9">
    <location>
        <begin position="292"/>
        <end position="310"/>
    </location>
</feature>
<dbReference type="Pfam" id="PF07695">
    <property type="entry name" value="7TMR-DISM_7TM"/>
    <property type="match status" value="1"/>
</dbReference>
<dbReference type="Gene3D" id="1.20.5.1930">
    <property type="match status" value="1"/>
</dbReference>
<gene>
    <name evidence="12" type="ORF">CH379_002400</name>
    <name evidence="13" type="ORF">CH379_09665</name>
</gene>
<reference evidence="12" key="3">
    <citation type="submission" date="2023-10" db="EMBL/GenBank/DDBJ databases">
        <authorList>
            <person name="Picardeau M."/>
            <person name="Thibeaux R."/>
        </authorList>
    </citation>
    <scope>NUCLEOTIDE SEQUENCE</scope>
    <source>
        <strain evidence="12">ATI7-C-A5</strain>
    </source>
</reference>
<dbReference type="GO" id="GO:0005524">
    <property type="term" value="F:ATP binding"/>
    <property type="evidence" value="ECO:0007669"/>
    <property type="project" value="UniProtKB-KW"/>
</dbReference>
<evidence type="ECO:0000313" key="12">
    <source>
        <dbReference type="EMBL" id="MDV6234475.1"/>
    </source>
</evidence>
<dbReference type="Gene3D" id="3.30.565.10">
    <property type="entry name" value="Histidine kinase-like ATPase, C-terminal domain"/>
    <property type="match status" value="1"/>
</dbReference>
<dbReference type="EC" id="2.7.13.3" evidence="2"/>
<evidence type="ECO:0000259" key="10">
    <source>
        <dbReference type="Pfam" id="PF07695"/>
    </source>
</evidence>
<feature type="domain" description="7TM-DISM receptor extracellular" evidence="10">
    <location>
        <begin position="202"/>
        <end position="398"/>
    </location>
</feature>
<feature type="domain" description="Signal transduction histidine kinase subgroup 3 dimerisation and phosphoacceptor" evidence="11">
    <location>
        <begin position="427"/>
        <end position="483"/>
    </location>
</feature>
<feature type="transmembrane region" description="Helical" evidence="9">
    <location>
        <begin position="262"/>
        <end position="280"/>
    </location>
</feature>
<reference evidence="13" key="1">
    <citation type="submission" date="2017-07" db="EMBL/GenBank/DDBJ databases">
        <title>Leptospira spp. isolated from tropical soils.</title>
        <authorList>
            <person name="Thibeaux R."/>
            <person name="Iraola G."/>
            <person name="Ferres I."/>
            <person name="Bierque E."/>
            <person name="Girault D."/>
            <person name="Soupe-Gilbert M.-E."/>
            <person name="Picardeau M."/>
            <person name="Goarant C."/>
        </authorList>
    </citation>
    <scope>NUCLEOTIDE SEQUENCE [LARGE SCALE GENOMIC DNA]</scope>
    <source>
        <strain evidence="13">ATI7-C-A5</strain>
    </source>
</reference>
<keyword evidence="7" id="KW-0067">ATP-binding</keyword>
<dbReference type="EMBL" id="NPEF02000002">
    <property type="protein sequence ID" value="MDV6234475.1"/>
    <property type="molecule type" value="Genomic_DNA"/>
</dbReference>
<sequence length="618" mass="71060">MSRVRFQIFYIFIILFIYCIPSPSREKPPQAERGIIDLRKVDLNETTAALDGEWEFRWKELADGTSAIGGPVSYGSVPGIWRDYDPSYPLQGYATYRLRVLCDWKRPNLKIAIPRLPGVYQVYFDDHKVYSNGFTGVDASETVFIAHPLVKNEIVPSENFLITVVVSNFKGNHLKGGIRNSFRIGDGESLDLREKRDEWSEIILISVICSFGIYHIVFFFSYRKDTAPLFFAAFCFLVSLYSFITSGIQYMAFPSLSLDLRIRIEFFCEVAFFPSVYLMLSRMFPVQFGKKWMNYSIWSVAVFFSGIVLLNEVDVVRLYSVYMHFPPLYAIVLIWGIAQAFRAEEPQAKTILITGFVLAFTMMNDVIYGLYEVYFLFPYSFPLGLVAFVALNSYIVSSRFTDDLEKAKEFAQLQLKYNEQLKLSAEERNRIASDIHDSIGSELTAILFELESKDKTDPTLRKLKSEVNHLISNVRDIVFLMKHSGNHRELVEDVMRRYEERLRGTGTLEIDSDIRDVSGALRLDQCLHVQKIFLEVMTNILRHAGAKKVRIEWIEEPQQPKLLKLTVSDDGKPFSADSSEKRGIGLDNIDMRAEKLSAHYGFKRIGAENVFELKIPIQ</sequence>
<dbReference type="GO" id="GO:0046983">
    <property type="term" value="F:protein dimerization activity"/>
    <property type="evidence" value="ECO:0007669"/>
    <property type="project" value="InterPro"/>
</dbReference>
<dbReference type="InterPro" id="IPR050482">
    <property type="entry name" value="Sensor_HK_TwoCompSys"/>
</dbReference>
<proteinExistence type="predicted"/>
<evidence type="ECO:0000256" key="8">
    <source>
        <dbReference type="ARBA" id="ARBA00023012"/>
    </source>
</evidence>
<keyword evidence="14" id="KW-1185">Reference proteome</keyword>
<comment type="catalytic activity">
    <reaction evidence="1">
        <text>ATP + protein L-histidine = ADP + protein N-phospho-L-histidine.</text>
        <dbReference type="EC" id="2.7.13.3"/>
    </reaction>
</comment>
<keyword evidence="9" id="KW-0812">Transmembrane</keyword>
<dbReference type="Proteomes" id="UP000232122">
    <property type="component" value="Unassembled WGS sequence"/>
</dbReference>
<evidence type="ECO:0000256" key="6">
    <source>
        <dbReference type="ARBA" id="ARBA00022777"/>
    </source>
</evidence>
<feature type="transmembrane region" description="Helical" evidence="9">
    <location>
        <begin position="202"/>
        <end position="222"/>
    </location>
</feature>
<dbReference type="PANTHER" id="PTHR24421">
    <property type="entry name" value="NITRATE/NITRITE SENSOR PROTEIN NARX-RELATED"/>
    <property type="match status" value="1"/>
</dbReference>